<evidence type="ECO:0000256" key="5">
    <source>
        <dbReference type="ARBA" id="ARBA00022759"/>
    </source>
</evidence>
<evidence type="ECO:0000256" key="2">
    <source>
        <dbReference type="ARBA" id="ARBA00009959"/>
    </source>
</evidence>
<dbReference type="SUPFAM" id="SSF143430">
    <property type="entry name" value="TTP0101/SSO1404-like"/>
    <property type="match status" value="1"/>
</dbReference>
<dbReference type="Proteomes" id="UP000829817">
    <property type="component" value="Chromosome"/>
</dbReference>
<dbReference type="Gene3D" id="3.30.70.240">
    <property type="match status" value="1"/>
</dbReference>
<organism evidence="10 11">
    <name type="scientific">Uruburuella testudinis</name>
    <dbReference type="NCBI Taxonomy" id="1282863"/>
    <lineage>
        <taxon>Bacteria</taxon>
        <taxon>Pseudomonadati</taxon>
        <taxon>Pseudomonadota</taxon>
        <taxon>Betaproteobacteria</taxon>
        <taxon>Neisseriales</taxon>
        <taxon>Neisseriaceae</taxon>
        <taxon>Uruburuella</taxon>
    </lineage>
</organism>
<evidence type="ECO:0000256" key="8">
    <source>
        <dbReference type="ARBA" id="ARBA00023118"/>
    </source>
</evidence>
<keyword evidence="6 9" id="KW-0378">Hydrolase</keyword>
<dbReference type="RefSeq" id="WP_244784298.1">
    <property type="nucleotide sequence ID" value="NZ_CP091508.1"/>
</dbReference>
<proteinExistence type="inferred from homology"/>
<keyword evidence="4 9" id="KW-0479">Metal-binding</keyword>
<evidence type="ECO:0000256" key="1">
    <source>
        <dbReference type="ARBA" id="ARBA00001946"/>
    </source>
</evidence>
<comment type="cofactor">
    <cofactor evidence="1 9">
        <name>Mg(2+)</name>
        <dbReference type="ChEBI" id="CHEBI:18420"/>
    </cofactor>
</comment>
<keyword evidence="8 9" id="KW-0051">Antiviral defense</keyword>
<dbReference type="InterPro" id="IPR021127">
    <property type="entry name" value="CRISPR_associated_Cas2"/>
</dbReference>
<accession>A0ABY4DT94</accession>
<evidence type="ECO:0000256" key="4">
    <source>
        <dbReference type="ARBA" id="ARBA00022723"/>
    </source>
</evidence>
<gene>
    <name evidence="9" type="primary">cas2</name>
    <name evidence="10" type="ORF">LVJ83_09675</name>
</gene>
<evidence type="ECO:0000256" key="7">
    <source>
        <dbReference type="ARBA" id="ARBA00022842"/>
    </source>
</evidence>
<evidence type="ECO:0000256" key="6">
    <source>
        <dbReference type="ARBA" id="ARBA00022801"/>
    </source>
</evidence>
<comment type="function">
    <text evidence="9">CRISPR (clustered regularly interspaced short palindromic repeat), is an adaptive immune system that provides protection against mobile genetic elements (viruses, transposable elements and conjugative plasmids). CRISPR clusters contain sequences complementary to antecedent mobile elements and target invading nucleic acids. CRISPR clusters are transcribed and processed into CRISPR RNA (crRNA). Functions as a ssRNA-specific endoribonuclease. Involved in the integration of spacer DNA into the CRISPR cassette.</text>
</comment>
<dbReference type="GO" id="GO:0004519">
    <property type="term" value="F:endonuclease activity"/>
    <property type="evidence" value="ECO:0007669"/>
    <property type="project" value="UniProtKB-KW"/>
</dbReference>
<keyword evidence="3 9" id="KW-0540">Nuclease</keyword>
<feature type="binding site" evidence="9">
    <location>
        <position position="12"/>
    </location>
    <ligand>
        <name>Mg(2+)</name>
        <dbReference type="ChEBI" id="CHEBI:18420"/>
        <note>catalytic</note>
    </ligand>
</feature>
<dbReference type="EMBL" id="CP091508">
    <property type="protein sequence ID" value="UOO81234.1"/>
    <property type="molecule type" value="Genomic_DNA"/>
</dbReference>
<dbReference type="CDD" id="cd09725">
    <property type="entry name" value="Cas2_I_II_III"/>
    <property type="match status" value="1"/>
</dbReference>
<dbReference type="EC" id="3.1.-.-" evidence="9"/>
<dbReference type="HAMAP" id="MF_01471">
    <property type="entry name" value="Cas2"/>
    <property type="match status" value="1"/>
</dbReference>
<sequence length="92" mass="10419">MAKRHLYLFAYDIGDCCVQRQVRGILRGYAVGGQKSLFECWLTQGELEDLCVRLPLMLAPTDRLQVVRLDERVTPLLLGCAKSMAYEPFVIG</sequence>
<keyword evidence="11" id="KW-1185">Reference proteome</keyword>
<evidence type="ECO:0000313" key="10">
    <source>
        <dbReference type="EMBL" id="UOO81234.1"/>
    </source>
</evidence>
<dbReference type="Pfam" id="PF09827">
    <property type="entry name" value="CRISPR_Cas2"/>
    <property type="match status" value="1"/>
</dbReference>
<evidence type="ECO:0000256" key="9">
    <source>
        <dbReference type="HAMAP-Rule" id="MF_01471"/>
    </source>
</evidence>
<keyword evidence="5 9" id="KW-0255">Endonuclease</keyword>
<comment type="subunit">
    <text evidence="9">Homodimer, forms a heterotetramer with a Cas1 homodimer.</text>
</comment>
<comment type="similarity">
    <text evidence="2 9">Belongs to the CRISPR-associated endoribonuclease Cas2 protein family.</text>
</comment>
<protein>
    <recommendedName>
        <fullName evidence="9">CRISPR-associated endoribonuclease Cas2</fullName>
        <ecNumber evidence="9">3.1.-.-</ecNumber>
    </recommendedName>
</protein>
<keyword evidence="7 9" id="KW-0460">Magnesium</keyword>
<evidence type="ECO:0000313" key="11">
    <source>
        <dbReference type="Proteomes" id="UP000829817"/>
    </source>
</evidence>
<dbReference type="InterPro" id="IPR019199">
    <property type="entry name" value="Virulence_VapD/CRISPR_Cas2"/>
</dbReference>
<reference evidence="10 11" key="1">
    <citation type="journal article" date="2022" name="Res Sq">
        <title>Evolution of multicellular longitudinally dividing oral cavity symbionts (Neisseriaceae).</title>
        <authorList>
            <person name="Nyongesa S."/>
            <person name="Weber P."/>
            <person name="Bernet E."/>
            <person name="Pullido F."/>
            <person name="Nieckarz M."/>
            <person name="Delaby M."/>
            <person name="Nieves C."/>
            <person name="Viehboeck T."/>
            <person name="Krause N."/>
            <person name="Rivera-Millot A."/>
            <person name="Nakamura A."/>
            <person name="Vischer N."/>
            <person name="VanNieuwenhze M."/>
            <person name="Brun Y."/>
            <person name="Cava F."/>
            <person name="Bulgheresi S."/>
            <person name="Veyrier F."/>
        </authorList>
    </citation>
    <scope>NUCLEOTIDE SEQUENCE [LARGE SCALE GENOMIC DNA]</scope>
    <source>
        <strain evidence="10 11">CCUG 63373m</strain>
    </source>
</reference>
<evidence type="ECO:0000256" key="3">
    <source>
        <dbReference type="ARBA" id="ARBA00022722"/>
    </source>
</evidence>
<name>A0ABY4DT94_9NEIS</name>